<evidence type="ECO:0000256" key="1">
    <source>
        <dbReference type="ARBA" id="ARBA00005031"/>
    </source>
</evidence>
<feature type="domain" description="Enolase C-terminal TIM barrel" evidence="13">
    <location>
        <begin position="141"/>
        <end position="422"/>
    </location>
</feature>
<dbReference type="Gene3D" id="3.30.390.10">
    <property type="entry name" value="Enolase-like, N-terminal domain"/>
    <property type="match status" value="1"/>
</dbReference>
<dbReference type="UniPathway" id="UPA00109">
    <property type="reaction ID" value="UER00187"/>
</dbReference>
<proteinExistence type="inferred from homology"/>
<feature type="binding site" evidence="11">
    <location>
        <position position="287"/>
    </location>
    <ligand>
        <name>substrate</name>
    </ligand>
</feature>
<accession>A0A291QCA6</accession>
<comment type="subcellular location">
    <subcellularLocation>
        <location evidence="9">Cytoplasm</location>
    </subcellularLocation>
    <subcellularLocation>
        <location evidence="9">Secreted</location>
    </subcellularLocation>
    <subcellularLocation>
        <location evidence="9">Cell surface</location>
    </subcellularLocation>
    <text evidence="9">Fractions of enolase are present in both the cytoplasm and on the cell surface.</text>
</comment>
<dbReference type="PRINTS" id="PR00148">
    <property type="entry name" value="ENOLASE"/>
</dbReference>
<evidence type="ECO:0000256" key="12">
    <source>
        <dbReference type="PIRSR" id="PIRSR001400-3"/>
    </source>
</evidence>
<keyword evidence="9" id="KW-0963">Cytoplasm</keyword>
<dbReference type="PANTHER" id="PTHR11902">
    <property type="entry name" value="ENOLASE"/>
    <property type="match status" value="1"/>
</dbReference>
<dbReference type="GO" id="GO:0000287">
    <property type="term" value="F:magnesium ion binding"/>
    <property type="evidence" value="ECO:0007669"/>
    <property type="project" value="UniProtKB-UniRule"/>
</dbReference>
<dbReference type="InterPro" id="IPR020810">
    <property type="entry name" value="Enolase_C"/>
</dbReference>
<dbReference type="EC" id="4.2.1.11" evidence="3 9"/>
<evidence type="ECO:0000256" key="6">
    <source>
        <dbReference type="ARBA" id="ARBA00022842"/>
    </source>
</evidence>
<feature type="active site" description="Proton acceptor" evidence="9 10">
    <location>
        <position position="339"/>
    </location>
</feature>
<dbReference type="RefSeq" id="WP_098243861.1">
    <property type="nucleotide sequence ID" value="NZ_CP022685.1"/>
</dbReference>
<feature type="domain" description="Enolase N-terminal" evidence="14">
    <location>
        <begin position="4"/>
        <end position="134"/>
    </location>
</feature>
<evidence type="ECO:0000256" key="3">
    <source>
        <dbReference type="ARBA" id="ARBA00012058"/>
    </source>
</evidence>
<feature type="binding site" evidence="11">
    <location>
        <position position="157"/>
    </location>
    <ligand>
        <name>substrate</name>
    </ligand>
</feature>
<dbReference type="AlphaFoldDB" id="A0A291QCA6"/>
<dbReference type="GO" id="GO:0000015">
    <property type="term" value="C:phosphopyruvate hydratase complex"/>
    <property type="evidence" value="ECO:0007669"/>
    <property type="project" value="InterPro"/>
</dbReference>
<dbReference type="Pfam" id="PF00113">
    <property type="entry name" value="Enolase_C"/>
    <property type="match status" value="1"/>
</dbReference>
<dbReference type="GO" id="GO:0006096">
    <property type="term" value="P:glycolytic process"/>
    <property type="evidence" value="ECO:0007669"/>
    <property type="project" value="UniProtKB-UniRule"/>
</dbReference>
<dbReference type="KEGG" id="sfk:KY5_4321c"/>
<evidence type="ECO:0000256" key="7">
    <source>
        <dbReference type="ARBA" id="ARBA00023152"/>
    </source>
</evidence>
<dbReference type="HAMAP" id="MF_00318">
    <property type="entry name" value="Enolase"/>
    <property type="match status" value="1"/>
</dbReference>
<feature type="binding site" evidence="9 12">
    <location>
        <position position="314"/>
    </location>
    <ligand>
        <name>Mg(2+)</name>
        <dbReference type="ChEBI" id="CHEBI:18420"/>
    </ligand>
</feature>
<dbReference type="GO" id="GO:0009986">
    <property type="term" value="C:cell surface"/>
    <property type="evidence" value="ECO:0007669"/>
    <property type="project" value="UniProtKB-SubCell"/>
</dbReference>
<keyword evidence="5 9" id="KW-0964">Secreted</keyword>
<dbReference type="Gene3D" id="3.20.20.120">
    <property type="entry name" value="Enolase-like C-terminal domain"/>
    <property type="match status" value="1"/>
</dbReference>
<gene>
    <name evidence="9" type="primary">eno</name>
    <name evidence="15" type="ORF">KY5_4321c</name>
</gene>
<dbReference type="PIRSF" id="PIRSF001400">
    <property type="entry name" value="Enolase"/>
    <property type="match status" value="1"/>
</dbReference>
<comment type="function">
    <text evidence="9">Catalyzes the reversible conversion of 2-phosphoglycerate (2-PG) into phosphoenolpyruvate (PEP). It is essential for the degradation of carbohydrates via glycolysis.</text>
</comment>
<evidence type="ECO:0000259" key="13">
    <source>
        <dbReference type="SMART" id="SM01192"/>
    </source>
</evidence>
<evidence type="ECO:0000256" key="4">
    <source>
        <dbReference type="ARBA" id="ARBA00017068"/>
    </source>
</evidence>
<protein>
    <recommendedName>
        <fullName evidence="4 9">Enolase</fullName>
        <ecNumber evidence="3 9">4.2.1.11</ecNumber>
    </recommendedName>
    <alternativeName>
        <fullName evidence="9">2-phospho-D-glycerate hydro-lyase</fullName>
    </alternativeName>
    <alternativeName>
        <fullName evidence="9">2-phosphoglycerate dehydratase</fullName>
    </alternativeName>
</protein>
<feature type="active site" description="Proton donor" evidence="9 10">
    <location>
        <position position="207"/>
    </location>
</feature>
<feature type="binding site" evidence="9">
    <location>
        <position position="369"/>
    </location>
    <ligand>
        <name>(2R)-2-phosphoglycerate</name>
        <dbReference type="ChEBI" id="CHEBI:58289"/>
    </ligand>
</feature>
<keyword evidence="7 9" id="KW-0324">Glycolysis</keyword>
<feature type="binding site" evidence="11">
    <location>
        <position position="166"/>
    </location>
    <ligand>
        <name>substrate</name>
    </ligand>
</feature>
<dbReference type="GO" id="GO:0004634">
    <property type="term" value="F:phosphopyruvate hydratase activity"/>
    <property type="evidence" value="ECO:0007669"/>
    <property type="project" value="UniProtKB-UniRule"/>
</dbReference>
<dbReference type="EMBL" id="CP022685">
    <property type="protein sequence ID" value="ATL29339.1"/>
    <property type="molecule type" value="Genomic_DNA"/>
</dbReference>
<feature type="binding site" evidence="11">
    <location>
        <begin position="366"/>
        <end position="369"/>
    </location>
    <ligand>
        <name>substrate</name>
    </ligand>
</feature>
<evidence type="ECO:0000256" key="11">
    <source>
        <dbReference type="PIRSR" id="PIRSR001400-2"/>
    </source>
</evidence>
<feature type="binding site" evidence="11">
    <location>
        <position position="314"/>
    </location>
    <ligand>
        <name>substrate</name>
    </ligand>
</feature>
<keyword evidence="8 9" id="KW-0456">Lyase</keyword>
<feature type="binding site" evidence="9">
    <location>
        <position position="368"/>
    </location>
    <ligand>
        <name>(2R)-2-phosphoglycerate</name>
        <dbReference type="ChEBI" id="CHEBI:58289"/>
    </ligand>
</feature>
<evidence type="ECO:0000256" key="5">
    <source>
        <dbReference type="ARBA" id="ARBA00022525"/>
    </source>
</evidence>
<comment type="cofactor">
    <cofactor evidence="12">
        <name>Mg(2+)</name>
        <dbReference type="ChEBI" id="CHEBI:18420"/>
    </cofactor>
    <text evidence="12">Mg(2+) is required for catalysis and for stabilizing the dimer.</text>
</comment>
<name>A0A291QCA6_9ACTN</name>
<dbReference type="InterPro" id="IPR036849">
    <property type="entry name" value="Enolase-like_C_sf"/>
</dbReference>
<dbReference type="SFLD" id="SFLDG00178">
    <property type="entry name" value="enolase"/>
    <property type="match status" value="1"/>
</dbReference>
<evidence type="ECO:0000313" key="15">
    <source>
        <dbReference type="EMBL" id="ATL29339.1"/>
    </source>
</evidence>
<keyword evidence="6 9" id="KW-0460">Magnesium</keyword>
<keyword evidence="9 12" id="KW-0479">Metal-binding</keyword>
<comment type="catalytic activity">
    <reaction evidence="9">
        <text>(2R)-2-phosphoglycerate = phosphoenolpyruvate + H2O</text>
        <dbReference type="Rhea" id="RHEA:10164"/>
        <dbReference type="ChEBI" id="CHEBI:15377"/>
        <dbReference type="ChEBI" id="CHEBI:58289"/>
        <dbReference type="ChEBI" id="CHEBI:58702"/>
        <dbReference type="EC" id="4.2.1.11"/>
    </reaction>
</comment>
<feature type="binding site" evidence="9">
    <location>
        <position position="390"/>
    </location>
    <ligand>
        <name>(2R)-2-phosphoglycerate</name>
        <dbReference type="ChEBI" id="CHEBI:58289"/>
    </ligand>
</feature>
<dbReference type="NCBIfam" id="TIGR01060">
    <property type="entry name" value="eno"/>
    <property type="match status" value="1"/>
</dbReference>
<feature type="binding site" evidence="11">
    <location>
        <position position="390"/>
    </location>
    <ligand>
        <name>substrate</name>
    </ligand>
</feature>
<feature type="binding site" evidence="9 12">
    <location>
        <position position="245"/>
    </location>
    <ligand>
        <name>Mg(2+)</name>
        <dbReference type="ChEBI" id="CHEBI:18420"/>
    </ligand>
</feature>
<dbReference type="InterPro" id="IPR029017">
    <property type="entry name" value="Enolase-like_N"/>
</dbReference>
<dbReference type="SMART" id="SM01192">
    <property type="entry name" value="Enolase_C"/>
    <property type="match status" value="1"/>
</dbReference>
<evidence type="ECO:0000256" key="2">
    <source>
        <dbReference type="ARBA" id="ARBA00009604"/>
    </source>
</evidence>
<dbReference type="SUPFAM" id="SSF54826">
    <property type="entry name" value="Enolase N-terminal domain-like"/>
    <property type="match status" value="1"/>
</dbReference>
<organism evidence="15 16">
    <name type="scientific">Streptomyces formicae</name>
    <dbReference type="NCBI Taxonomy" id="1616117"/>
    <lineage>
        <taxon>Bacteria</taxon>
        <taxon>Bacillati</taxon>
        <taxon>Actinomycetota</taxon>
        <taxon>Actinomycetes</taxon>
        <taxon>Kitasatosporales</taxon>
        <taxon>Streptomycetaceae</taxon>
        <taxon>Streptomyces</taxon>
    </lineage>
</organism>
<feature type="binding site" evidence="9">
    <location>
        <position position="339"/>
    </location>
    <ligand>
        <name>(2R)-2-phosphoglycerate</name>
        <dbReference type="ChEBI" id="CHEBI:58289"/>
    </ligand>
</feature>
<dbReference type="SFLD" id="SFLDF00002">
    <property type="entry name" value="enolase"/>
    <property type="match status" value="1"/>
</dbReference>
<feature type="binding site" evidence="9 12">
    <location>
        <position position="287"/>
    </location>
    <ligand>
        <name>Mg(2+)</name>
        <dbReference type="ChEBI" id="CHEBI:18420"/>
    </ligand>
</feature>
<evidence type="ECO:0000256" key="10">
    <source>
        <dbReference type="PIRSR" id="PIRSR001400-1"/>
    </source>
</evidence>
<keyword evidence="16" id="KW-1185">Reference proteome</keyword>
<dbReference type="GO" id="GO:0005576">
    <property type="term" value="C:extracellular region"/>
    <property type="evidence" value="ECO:0007669"/>
    <property type="project" value="UniProtKB-SubCell"/>
</dbReference>
<dbReference type="SFLD" id="SFLDS00001">
    <property type="entry name" value="Enolase"/>
    <property type="match status" value="1"/>
</dbReference>
<evidence type="ECO:0000313" key="16">
    <source>
        <dbReference type="Proteomes" id="UP000221011"/>
    </source>
</evidence>
<comment type="similarity">
    <text evidence="2 9">Belongs to the enolase family.</text>
</comment>
<evidence type="ECO:0000256" key="8">
    <source>
        <dbReference type="ARBA" id="ARBA00023239"/>
    </source>
</evidence>
<feature type="binding site" evidence="9">
    <location>
        <position position="165"/>
    </location>
    <ligand>
        <name>(2R)-2-phosphoglycerate</name>
        <dbReference type="ChEBI" id="CHEBI:58289"/>
    </ligand>
</feature>
<sequence>MVRIERLHAVEILDSRARPTLSVTLTTADGLRVRAGVPSGASTGTREAVELRDDDPEHFGGQGVARAVAHVNGEMAEALTGRSFSTFAEVDAELIALDGTDAKSRLGANAVIGVSLAAARAQATAAGREMWQCLAEVAEVAPRLPVPHFNVVNGGAHAANQLDFQEFMIAPLGAPSLPEAVRAGAEVYARLKARLARGGYAIGLGDEGGFAPAIDRPEEVLRLLVEAITDAGYTPGRDGIALALDPAASEFRTPEGRYRIAGDELTSDQLIDRYEEMCDRFPVWSIEDGLGEDDWTGWTRLTARLGDRIQLVGDDIFVTNPAIITEAIDRKVANSALIKVNQIGTVTETLEAMRICRVAGYTQMVSHRSGETEDTFIADLAVGTGCGQLKSGAPARGERVAKYNRLIEISDAEPALPYGIVR</sequence>
<dbReference type="Proteomes" id="UP000221011">
    <property type="component" value="Chromosome"/>
</dbReference>
<comment type="pathway">
    <text evidence="1 9">Carbohydrate degradation; glycolysis; pyruvate from D-glyceraldehyde 3-phosphate: step 4/5.</text>
</comment>
<evidence type="ECO:0000256" key="9">
    <source>
        <dbReference type="HAMAP-Rule" id="MF_00318"/>
    </source>
</evidence>
<dbReference type="Pfam" id="PF03952">
    <property type="entry name" value="Enolase_N"/>
    <property type="match status" value="1"/>
</dbReference>
<reference evidence="15 16" key="1">
    <citation type="submission" date="2017-08" db="EMBL/GenBank/DDBJ databases">
        <title>Complete Genome Sequence of Streptomyces formicae KY5, the formicamycin producer.</title>
        <authorList>
            <person name="Holmes N.A."/>
            <person name="Devine R."/>
            <person name="Qin Z."/>
            <person name="Seipke R.F."/>
            <person name="Wilkinson B."/>
            <person name="Hutchings M.I."/>
        </authorList>
    </citation>
    <scope>NUCLEOTIDE SEQUENCE [LARGE SCALE GENOMIC DNA]</scope>
    <source>
        <strain evidence="15 16">KY5</strain>
    </source>
</reference>
<dbReference type="SUPFAM" id="SSF51604">
    <property type="entry name" value="Enolase C-terminal domain-like"/>
    <property type="match status" value="1"/>
</dbReference>
<dbReference type="InterPro" id="IPR020811">
    <property type="entry name" value="Enolase_N"/>
</dbReference>
<dbReference type="PANTHER" id="PTHR11902:SF1">
    <property type="entry name" value="ENOLASE"/>
    <property type="match status" value="1"/>
</dbReference>
<dbReference type="InterPro" id="IPR000941">
    <property type="entry name" value="Enolase"/>
</dbReference>
<evidence type="ECO:0000259" key="14">
    <source>
        <dbReference type="SMART" id="SM01193"/>
    </source>
</evidence>
<dbReference type="CDD" id="cd03313">
    <property type="entry name" value="enolase"/>
    <property type="match status" value="1"/>
</dbReference>
<comment type="cofactor">
    <cofactor evidence="9">
        <name>Mg(2+)</name>
        <dbReference type="ChEBI" id="CHEBI:18420"/>
    </cofactor>
    <text evidence="9">Binds a second Mg(2+) ion via substrate during catalysis.</text>
</comment>
<dbReference type="SMART" id="SM01193">
    <property type="entry name" value="Enolase_N"/>
    <property type="match status" value="1"/>
</dbReference>